<organism evidence="4 5">
    <name type="scientific">Phenylobacterium haematophilum</name>
    <dbReference type="NCBI Taxonomy" id="98513"/>
    <lineage>
        <taxon>Bacteria</taxon>
        <taxon>Pseudomonadati</taxon>
        <taxon>Pseudomonadota</taxon>
        <taxon>Alphaproteobacteria</taxon>
        <taxon>Caulobacterales</taxon>
        <taxon>Caulobacteraceae</taxon>
        <taxon>Phenylobacterium</taxon>
    </lineage>
</organism>
<dbReference type="InterPro" id="IPR036188">
    <property type="entry name" value="FAD/NAD-bd_sf"/>
</dbReference>
<dbReference type="Gene3D" id="3.30.9.10">
    <property type="entry name" value="D-Amino Acid Oxidase, subunit A, domain 2"/>
    <property type="match status" value="1"/>
</dbReference>
<keyword evidence="1" id="KW-0560">Oxidoreductase</keyword>
<dbReference type="InterPro" id="IPR050493">
    <property type="entry name" value="FAD-dep_Monooxygenase_BioMet"/>
</dbReference>
<dbReference type="Gene3D" id="3.50.50.60">
    <property type="entry name" value="FAD/NAD(P)-binding domain"/>
    <property type="match status" value="1"/>
</dbReference>
<evidence type="ECO:0000256" key="1">
    <source>
        <dbReference type="ARBA" id="ARBA00023002"/>
    </source>
</evidence>
<dbReference type="PANTHER" id="PTHR13789">
    <property type="entry name" value="MONOOXYGENASE"/>
    <property type="match status" value="1"/>
</dbReference>
<proteinExistence type="predicted"/>
<dbReference type="AlphaFoldDB" id="A0A840A5U0"/>
<dbReference type="SUPFAM" id="SSF51905">
    <property type="entry name" value="FAD/NAD(P)-binding domain"/>
    <property type="match status" value="1"/>
</dbReference>
<evidence type="ECO:0000256" key="2">
    <source>
        <dbReference type="ARBA" id="ARBA00023033"/>
    </source>
</evidence>
<evidence type="ECO:0000259" key="3">
    <source>
        <dbReference type="Pfam" id="PF01494"/>
    </source>
</evidence>
<dbReference type="GO" id="GO:0004497">
    <property type="term" value="F:monooxygenase activity"/>
    <property type="evidence" value="ECO:0007669"/>
    <property type="project" value="UniProtKB-KW"/>
</dbReference>
<dbReference type="GO" id="GO:0071949">
    <property type="term" value="F:FAD binding"/>
    <property type="evidence" value="ECO:0007669"/>
    <property type="project" value="InterPro"/>
</dbReference>
<dbReference type="Pfam" id="PF01494">
    <property type="entry name" value="FAD_binding_3"/>
    <property type="match status" value="1"/>
</dbReference>
<evidence type="ECO:0000313" key="4">
    <source>
        <dbReference type="EMBL" id="MBB3892597.1"/>
    </source>
</evidence>
<evidence type="ECO:0000313" key="5">
    <source>
        <dbReference type="Proteomes" id="UP000530564"/>
    </source>
</evidence>
<dbReference type="PRINTS" id="PR00420">
    <property type="entry name" value="RNGMNOXGNASE"/>
</dbReference>
<feature type="domain" description="FAD-binding" evidence="3">
    <location>
        <begin position="2"/>
        <end position="305"/>
    </location>
</feature>
<name>A0A840A5U0_9CAUL</name>
<dbReference type="PANTHER" id="PTHR13789:SF309">
    <property type="entry name" value="PUTATIVE (AFU_ORTHOLOGUE AFUA_6G14510)-RELATED"/>
    <property type="match status" value="1"/>
</dbReference>
<reference evidence="4 5" key="1">
    <citation type="submission" date="2020-08" db="EMBL/GenBank/DDBJ databases">
        <title>Genomic Encyclopedia of Type Strains, Phase IV (KMG-IV): sequencing the most valuable type-strain genomes for metagenomic binning, comparative biology and taxonomic classification.</title>
        <authorList>
            <person name="Goeker M."/>
        </authorList>
    </citation>
    <scope>NUCLEOTIDE SEQUENCE [LARGE SCALE GENOMIC DNA]</scope>
    <source>
        <strain evidence="4 5">DSM 21793</strain>
    </source>
</reference>
<sequence>MAAARALARKGHAVTLLEAFQQPRPLGSGLLLQPSGLAALRQLGLAEQVIARGARVDRLDGRDLRGRLIMDMRYADWRPDAFGVGAHRATLFDVLHDGLEAAGVQLLTDVDVASVEHHPVARLIDTAGQSHGPFDLVVVADGAASRLRAQLRPNAKAPVYPWGAVWANARDETGAFAGSLSQRYDRASTMMGVLPIGRRPDDGDGQLVSFFWSLPVTQMDGFLSGDLGDWRQRAIAMWPQAAPIIEQFQTPAQFSRASYRDVRVGRWSDGPFVLIGDAAHGTSPQLGQGANMGLIDAVELAERLGDSVSRSVRGFQASRRRHTGLYQFMSRWLTPMFQSGGWLGPFVRDAFFTPMSKAPGGRQVAARVLTGTLRLGRTPKALRP</sequence>
<keyword evidence="5" id="KW-1185">Reference proteome</keyword>
<dbReference type="EMBL" id="JACIDK010000005">
    <property type="protein sequence ID" value="MBB3892597.1"/>
    <property type="molecule type" value="Genomic_DNA"/>
</dbReference>
<keyword evidence="2" id="KW-0503">Monooxygenase</keyword>
<dbReference type="InterPro" id="IPR002938">
    <property type="entry name" value="FAD-bd"/>
</dbReference>
<protein>
    <submittedName>
        <fullName evidence="4">2-polyprenyl-6-methoxyphenol hydroxylase-like FAD-dependent oxidoreductase</fullName>
    </submittedName>
</protein>
<comment type="caution">
    <text evidence="4">The sequence shown here is derived from an EMBL/GenBank/DDBJ whole genome shotgun (WGS) entry which is preliminary data.</text>
</comment>
<gene>
    <name evidence="4" type="ORF">GGQ61_003333</name>
</gene>
<dbReference type="Proteomes" id="UP000530564">
    <property type="component" value="Unassembled WGS sequence"/>
</dbReference>
<accession>A0A840A5U0</accession>